<sequence>MSKITTDNFIITILAEFITFLLVIIAMPMLVVFHFKRKLLKKKETLLQKCLQELIERKIDFMVSSDKHGVGCFIENIQEPYFFIDFDTENKVFNMIGKDVKVITTMEGLLKLKPFVENDK</sequence>
<keyword evidence="1" id="KW-0812">Transmembrane</keyword>
<keyword evidence="1" id="KW-1133">Transmembrane helix</keyword>
<organism evidence="2 3">
    <name type="scientific">Arcicella lustrica</name>
    <dbReference type="NCBI Taxonomy" id="2984196"/>
    <lineage>
        <taxon>Bacteria</taxon>
        <taxon>Pseudomonadati</taxon>
        <taxon>Bacteroidota</taxon>
        <taxon>Cytophagia</taxon>
        <taxon>Cytophagales</taxon>
        <taxon>Flectobacillaceae</taxon>
        <taxon>Arcicella</taxon>
    </lineage>
</organism>
<keyword evidence="1" id="KW-0472">Membrane</keyword>
<proteinExistence type="predicted"/>
<dbReference type="RefSeq" id="WP_323255460.1">
    <property type="nucleotide sequence ID" value="NZ_JAYGIM010000001.1"/>
</dbReference>
<dbReference type="EMBL" id="JAYGIM010000001">
    <property type="protein sequence ID" value="MEA5425347.1"/>
    <property type="molecule type" value="Genomic_DNA"/>
</dbReference>
<comment type="caution">
    <text evidence="2">The sequence shown here is derived from an EMBL/GenBank/DDBJ whole genome shotgun (WGS) entry which is preliminary data.</text>
</comment>
<feature type="transmembrane region" description="Helical" evidence="1">
    <location>
        <begin position="12"/>
        <end position="33"/>
    </location>
</feature>
<name>A0ABU5SDK2_9BACT</name>
<evidence type="ECO:0000313" key="3">
    <source>
        <dbReference type="Proteomes" id="UP001302222"/>
    </source>
</evidence>
<dbReference type="Proteomes" id="UP001302222">
    <property type="component" value="Unassembled WGS sequence"/>
</dbReference>
<evidence type="ECO:0000313" key="2">
    <source>
        <dbReference type="EMBL" id="MEA5425347.1"/>
    </source>
</evidence>
<reference evidence="2 3" key="1">
    <citation type="submission" date="2023-12" db="EMBL/GenBank/DDBJ databases">
        <title>Novel species of the genus Arcicella isolated from rivers.</title>
        <authorList>
            <person name="Lu H."/>
        </authorList>
    </citation>
    <scope>NUCLEOTIDE SEQUENCE [LARGE SCALE GENOMIC DNA]</scope>
    <source>
        <strain evidence="2 3">DC25W</strain>
    </source>
</reference>
<evidence type="ECO:0000256" key="1">
    <source>
        <dbReference type="SAM" id="Phobius"/>
    </source>
</evidence>
<accession>A0ABU5SDK2</accession>
<protein>
    <submittedName>
        <fullName evidence="2">Uncharacterized protein</fullName>
    </submittedName>
</protein>
<keyword evidence="3" id="KW-1185">Reference proteome</keyword>
<gene>
    <name evidence="2" type="ORF">VB798_02105</name>
</gene>